<reference evidence="2" key="1">
    <citation type="submission" date="2014-06" db="EMBL/GenBank/DDBJ databases">
        <title>Key roles for freshwater Actinobacteria revealed by deep metagenomic sequencing.</title>
        <authorList>
            <person name="Ghai R."/>
            <person name="Mizuno C.M."/>
            <person name="Picazo A."/>
            <person name="Camacho A."/>
            <person name="Rodriguez-Valera F."/>
        </authorList>
    </citation>
    <scope>NUCLEOTIDE SEQUENCE</scope>
</reference>
<dbReference type="Gene3D" id="3.30.1050.10">
    <property type="entry name" value="SCP2 sterol-binding domain"/>
    <property type="match status" value="1"/>
</dbReference>
<gene>
    <name evidence="2" type="ORF">GM51_15370</name>
</gene>
<dbReference type="InterPro" id="IPR029228">
    <property type="entry name" value="Alkyl_sulf_dimr"/>
</dbReference>
<dbReference type="AlphaFoldDB" id="A0A094PVR9"/>
<dbReference type="InterPro" id="IPR052195">
    <property type="entry name" value="Bact_Alkyl/Aryl-Sulfatase"/>
</dbReference>
<dbReference type="PANTHER" id="PTHR43223">
    <property type="entry name" value="ALKYL/ARYL-SULFATASE"/>
    <property type="match status" value="1"/>
</dbReference>
<dbReference type="SUPFAM" id="SSF56281">
    <property type="entry name" value="Metallo-hydrolase/oxidoreductase"/>
    <property type="match status" value="1"/>
</dbReference>
<proteinExistence type="predicted"/>
<dbReference type="InterPro" id="IPR038536">
    <property type="entry name" value="Alkyl/aryl-sulf_dimr_sf"/>
</dbReference>
<dbReference type="GO" id="GO:0018909">
    <property type="term" value="P:dodecyl sulfate metabolic process"/>
    <property type="evidence" value="ECO:0007669"/>
    <property type="project" value="InterPro"/>
</dbReference>
<sequence>MARRTRSFEPNASKSLTLPGGQIAHELHVEQSRRLARSFSEVRPGVWCFVGNGLSNQSFIDAPEGIIAIDTGESIEEMNEAIAELRKVSTRPIVAVMYTHFHYVDGTKAVVAENGGKSVPIWGHEKIAENRRRTASEIAPAYGRGLVEQFAMQLPEDGEDGRVNVGLGHFYRNPKHAPFTPGFIEPTHTFGAAAKINVAGLDIEVTHAPSDADDSVTYWIPSLGVAVNNLVWPVLFNVFAIRGEEYRDPRILLKGIDHLLSLNAEHLVGAHGPHISGAQEIATRVTKYRDSIQFMWDQTVRATNAGMTSTEIAESVDLPETFDGDYLTSELYGVVEHHVRQIRTGLFGFFDGDEANLFPTPPRERTAKLISGFGGREVVRKQVADALAGDDVRWALELGSWLVRSDGAEDADRALLAKALRMVAQRTSAANIRNWCITRARVLDGTANVARLKNVHLRKPTLLSAGYEKAVHILRVLLVPERVGETNIRLKFELDGNATGLHVRNYVAVPYSGDNADATLTTSLDTWTNVLSGATTLGAALADGSVAIAGNADGAVAALRCFDVKGLIA</sequence>
<name>A0A094PVR9_9ZZZZ</name>
<protein>
    <recommendedName>
        <fullName evidence="1">Alkyl sulfatase dimerisation domain-containing protein</fullName>
    </recommendedName>
</protein>
<dbReference type="EMBL" id="JNSL01000120">
    <property type="protein sequence ID" value="KGA15242.1"/>
    <property type="molecule type" value="Genomic_DNA"/>
</dbReference>
<dbReference type="CDD" id="cd07710">
    <property type="entry name" value="arylsulfatase_Sdsa1-like_MBL-fold"/>
    <property type="match status" value="1"/>
</dbReference>
<dbReference type="InterPro" id="IPR036866">
    <property type="entry name" value="RibonucZ/Hydroxyglut_hydro"/>
</dbReference>
<accession>A0A094PVR9</accession>
<evidence type="ECO:0000313" key="2">
    <source>
        <dbReference type="EMBL" id="KGA15242.1"/>
    </source>
</evidence>
<dbReference type="GO" id="GO:0046983">
    <property type="term" value="F:protein dimerization activity"/>
    <property type="evidence" value="ECO:0007669"/>
    <property type="project" value="InterPro"/>
</dbReference>
<dbReference type="InterPro" id="IPR044097">
    <property type="entry name" value="Bds1/SdsA1_MBL-fold"/>
</dbReference>
<dbReference type="GO" id="GO:0018741">
    <property type="term" value="F:linear primary-alkylsulfatase activity"/>
    <property type="evidence" value="ECO:0007669"/>
    <property type="project" value="InterPro"/>
</dbReference>
<feature type="domain" description="Alkyl sulfatase dimerisation" evidence="1">
    <location>
        <begin position="308"/>
        <end position="443"/>
    </location>
</feature>
<dbReference type="InterPro" id="IPR036527">
    <property type="entry name" value="SCP2_sterol-bd_dom_sf"/>
</dbReference>
<comment type="caution">
    <text evidence="2">The sequence shown here is derived from an EMBL/GenBank/DDBJ whole genome shotgun (WGS) entry which is preliminary data.</text>
</comment>
<dbReference type="Pfam" id="PF14863">
    <property type="entry name" value="Alkyl_sulf_dimr"/>
    <property type="match status" value="1"/>
</dbReference>
<dbReference type="Gene3D" id="3.60.15.30">
    <property type="entry name" value="Metallo-beta-lactamase domain"/>
    <property type="match status" value="1"/>
</dbReference>
<dbReference type="Gene3D" id="1.25.40.880">
    <property type="entry name" value="Alkyl sulfatase, dimerisation domain"/>
    <property type="match status" value="1"/>
</dbReference>
<evidence type="ECO:0000259" key="1">
    <source>
        <dbReference type="Pfam" id="PF14863"/>
    </source>
</evidence>
<dbReference type="PANTHER" id="PTHR43223:SF2">
    <property type="entry name" value="METALLO-BETA-LACTAMASE DOMAIN-CONTAINING PROTEIN"/>
    <property type="match status" value="1"/>
</dbReference>
<organism evidence="2">
    <name type="scientific">freshwater metagenome</name>
    <dbReference type="NCBI Taxonomy" id="449393"/>
    <lineage>
        <taxon>unclassified sequences</taxon>
        <taxon>metagenomes</taxon>
        <taxon>ecological metagenomes</taxon>
    </lineage>
</organism>
<dbReference type="SUPFAM" id="SSF55718">
    <property type="entry name" value="SCP-like"/>
    <property type="match status" value="1"/>
</dbReference>